<evidence type="ECO:0000313" key="2">
    <source>
        <dbReference type="Proteomes" id="UP001187192"/>
    </source>
</evidence>
<keyword evidence="2" id="KW-1185">Reference proteome</keyword>
<evidence type="ECO:0000313" key="1">
    <source>
        <dbReference type="EMBL" id="GMN62129.1"/>
    </source>
</evidence>
<protein>
    <submittedName>
        <fullName evidence="1">Uncharacterized protein</fullName>
    </submittedName>
</protein>
<dbReference type="Proteomes" id="UP001187192">
    <property type="component" value="Unassembled WGS sequence"/>
</dbReference>
<name>A0AA88E0L3_FICCA</name>
<organism evidence="1 2">
    <name type="scientific">Ficus carica</name>
    <name type="common">Common fig</name>
    <dbReference type="NCBI Taxonomy" id="3494"/>
    <lineage>
        <taxon>Eukaryota</taxon>
        <taxon>Viridiplantae</taxon>
        <taxon>Streptophyta</taxon>
        <taxon>Embryophyta</taxon>
        <taxon>Tracheophyta</taxon>
        <taxon>Spermatophyta</taxon>
        <taxon>Magnoliopsida</taxon>
        <taxon>eudicotyledons</taxon>
        <taxon>Gunneridae</taxon>
        <taxon>Pentapetalae</taxon>
        <taxon>rosids</taxon>
        <taxon>fabids</taxon>
        <taxon>Rosales</taxon>
        <taxon>Moraceae</taxon>
        <taxon>Ficeae</taxon>
        <taxon>Ficus</taxon>
    </lineage>
</organism>
<sequence length="88" mass="9756">MAHYPVFAELNSDWRLVALFGGTSSCDHSRDGIRQVTTPSLAGTLAYQLVAALDDLSEETNNILDTLHSPHRFREWGNELGRKVDTLG</sequence>
<proteinExistence type="predicted"/>
<dbReference type="EMBL" id="BTGU01000123">
    <property type="protein sequence ID" value="GMN62129.1"/>
    <property type="molecule type" value="Genomic_DNA"/>
</dbReference>
<dbReference type="AlphaFoldDB" id="A0AA88E0L3"/>
<reference evidence="1" key="1">
    <citation type="submission" date="2023-07" db="EMBL/GenBank/DDBJ databases">
        <title>draft genome sequence of fig (Ficus carica).</title>
        <authorList>
            <person name="Takahashi T."/>
            <person name="Nishimura K."/>
        </authorList>
    </citation>
    <scope>NUCLEOTIDE SEQUENCE</scope>
</reference>
<accession>A0AA88E0L3</accession>
<gene>
    <name evidence="1" type="ORF">TIFTF001_031212</name>
</gene>
<comment type="caution">
    <text evidence="1">The sequence shown here is derived from an EMBL/GenBank/DDBJ whole genome shotgun (WGS) entry which is preliminary data.</text>
</comment>